<dbReference type="AlphaFoldDB" id="A0AAN8ZJ27"/>
<dbReference type="Proteomes" id="UP001370490">
    <property type="component" value="Unassembled WGS sequence"/>
</dbReference>
<protein>
    <submittedName>
        <fullName evidence="7">B3 DNA binding domain</fullName>
    </submittedName>
</protein>
<accession>A0AAN8ZJ27</accession>
<comment type="caution">
    <text evidence="7">The sequence shown here is derived from an EMBL/GenBank/DDBJ whole genome shotgun (WGS) entry which is preliminary data.</text>
</comment>
<evidence type="ECO:0000259" key="6">
    <source>
        <dbReference type="PROSITE" id="PS50863"/>
    </source>
</evidence>
<dbReference type="EMBL" id="JBAMMX010000005">
    <property type="protein sequence ID" value="KAK6939542.1"/>
    <property type="molecule type" value="Genomic_DNA"/>
</dbReference>
<proteinExistence type="predicted"/>
<evidence type="ECO:0000256" key="1">
    <source>
        <dbReference type="ARBA" id="ARBA00004123"/>
    </source>
</evidence>
<gene>
    <name evidence="7" type="ORF">RJ641_029073</name>
</gene>
<sequence>MHQLNQKLARQWSIGAVLSRIPPAFRSYIDRNLVCDSMLRGPTGQCWNVKVEVDENNMFFFRGGWENFAEDHSLEAYDFLTFDYDGKSQFDVKIYGKSTVEKRSFPALENPAMLNKEKDCEGTTRARPESIIAEEAAILEAFPIDHACAMPDSKIAEEMAVFEAFPTNITCAMPDSITSEATTISEAFLTDPSNTMSNSMIQEETSTLEAFPTGPACEMPRSMIVEKMATLETSPRDFATVSLEAGAMPYSPIALETINFEAFPMVTTGESSSFSGEMRYSMTTTATTMALAASEAFPNSRDPTTKEMDMIKSFLKDPKNSYFTASWQRCLGCRLTIPKALAAEKHLFKKRSIFIQDPTGKQWPIKLVVREDGSFHMTSGWAKFVRASGIKNGDTFIFEFASGMNTLLHAHIFQAKRGCRMGLRTVKAK</sequence>
<dbReference type="PROSITE" id="PS50863">
    <property type="entry name" value="B3"/>
    <property type="match status" value="2"/>
</dbReference>
<dbReference type="SMART" id="SM01019">
    <property type="entry name" value="B3"/>
    <property type="match status" value="2"/>
</dbReference>
<dbReference type="Pfam" id="PF02362">
    <property type="entry name" value="B3"/>
    <property type="match status" value="2"/>
</dbReference>
<dbReference type="GO" id="GO:0003677">
    <property type="term" value="F:DNA binding"/>
    <property type="evidence" value="ECO:0007669"/>
    <property type="project" value="UniProtKB-KW"/>
</dbReference>
<keyword evidence="5" id="KW-0539">Nucleus</keyword>
<dbReference type="InterPro" id="IPR050655">
    <property type="entry name" value="Plant_B3_domain"/>
</dbReference>
<evidence type="ECO:0000313" key="8">
    <source>
        <dbReference type="Proteomes" id="UP001370490"/>
    </source>
</evidence>
<evidence type="ECO:0000256" key="3">
    <source>
        <dbReference type="ARBA" id="ARBA00023125"/>
    </source>
</evidence>
<feature type="domain" description="TF-B3" evidence="6">
    <location>
        <begin position="334"/>
        <end position="416"/>
    </location>
</feature>
<name>A0AAN8ZJ27_9MAGN</name>
<dbReference type="SUPFAM" id="SSF101936">
    <property type="entry name" value="DNA-binding pseudobarrel domain"/>
    <property type="match status" value="2"/>
</dbReference>
<evidence type="ECO:0000256" key="4">
    <source>
        <dbReference type="ARBA" id="ARBA00023163"/>
    </source>
</evidence>
<dbReference type="GO" id="GO:0005634">
    <property type="term" value="C:nucleus"/>
    <property type="evidence" value="ECO:0007669"/>
    <property type="project" value="UniProtKB-SubCell"/>
</dbReference>
<keyword evidence="4" id="KW-0804">Transcription</keyword>
<organism evidence="7 8">
    <name type="scientific">Dillenia turbinata</name>
    <dbReference type="NCBI Taxonomy" id="194707"/>
    <lineage>
        <taxon>Eukaryota</taxon>
        <taxon>Viridiplantae</taxon>
        <taxon>Streptophyta</taxon>
        <taxon>Embryophyta</taxon>
        <taxon>Tracheophyta</taxon>
        <taxon>Spermatophyta</taxon>
        <taxon>Magnoliopsida</taxon>
        <taxon>eudicotyledons</taxon>
        <taxon>Gunneridae</taxon>
        <taxon>Pentapetalae</taxon>
        <taxon>Dilleniales</taxon>
        <taxon>Dilleniaceae</taxon>
        <taxon>Dillenia</taxon>
    </lineage>
</organism>
<dbReference type="Gene3D" id="2.40.330.10">
    <property type="entry name" value="DNA-binding pseudobarrel domain"/>
    <property type="match status" value="2"/>
</dbReference>
<comment type="subcellular location">
    <subcellularLocation>
        <location evidence="1">Nucleus</location>
    </subcellularLocation>
</comment>
<feature type="domain" description="TF-B3" evidence="6">
    <location>
        <begin position="39"/>
        <end position="98"/>
    </location>
</feature>
<dbReference type="CDD" id="cd10017">
    <property type="entry name" value="B3_DNA"/>
    <property type="match status" value="2"/>
</dbReference>
<dbReference type="PANTHER" id="PTHR31920">
    <property type="entry name" value="B3 DOMAIN-CONTAINING"/>
    <property type="match status" value="1"/>
</dbReference>
<evidence type="ECO:0000313" key="7">
    <source>
        <dbReference type="EMBL" id="KAK6939542.1"/>
    </source>
</evidence>
<dbReference type="InterPro" id="IPR003340">
    <property type="entry name" value="B3_DNA-bd"/>
</dbReference>
<keyword evidence="2" id="KW-0805">Transcription regulation</keyword>
<evidence type="ECO:0000256" key="2">
    <source>
        <dbReference type="ARBA" id="ARBA00023015"/>
    </source>
</evidence>
<reference evidence="7 8" key="1">
    <citation type="submission" date="2023-12" db="EMBL/GenBank/DDBJ databases">
        <title>A high-quality genome assembly for Dillenia turbinata (Dilleniales).</title>
        <authorList>
            <person name="Chanderbali A."/>
        </authorList>
    </citation>
    <scope>NUCLEOTIDE SEQUENCE [LARGE SCALE GENOMIC DNA]</scope>
    <source>
        <strain evidence="7">LSX21</strain>
        <tissue evidence="7">Leaf</tissue>
    </source>
</reference>
<dbReference type="PANTHER" id="PTHR31920:SF135">
    <property type="entry name" value="B3 DOMAIN-CONTAINING PROTEIN OS03G0621600-RELATED"/>
    <property type="match status" value="1"/>
</dbReference>
<evidence type="ECO:0000256" key="5">
    <source>
        <dbReference type="ARBA" id="ARBA00023242"/>
    </source>
</evidence>
<keyword evidence="3" id="KW-0238">DNA-binding</keyword>
<keyword evidence="8" id="KW-1185">Reference proteome</keyword>
<dbReference type="InterPro" id="IPR015300">
    <property type="entry name" value="DNA-bd_pseudobarrel_sf"/>
</dbReference>